<protein>
    <submittedName>
        <fullName evidence="1">Uncharacterized protein</fullName>
    </submittedName>
</protein>
<comment type="caution">
    <text evidence="1">The sequence shown here is derived from an EMBL/GenBank/DDBJ whole genome shotgun (WGS) entry which is preliminary data.</text>
</comment>
<reference evidence="1" key="1">
    <citation type="journal article" date="2014" name="Front. Microbiol.">
        <title>High frequency of phylogenetically diverse reductive dehalogenase-homologous genes in deep subseafloor sedimentary metagenomes.</title>
        <authorList>
            <person name="Kawai M."/>
            <person name="Futagami T."/>
            <person name="Toyoda A."/>
            <person name="Takaki Y."/>
            <person name="Nishi S."/>
            <person name="Hori S."/>
            <person name="Arai W."/>
            <person name="Tsubouchi T."/>
            <person name="Morono Y."/>
            <person name="Uchiyama I."/>
            <person name="Ito T."/>
            <person name="Fujiyama A."/>
            <person name="Inagaki F."/>
            <person name="Takami H."/>
        </authorList>
    </citation>
    <scope>NUCLEOTIDE SEQUENCE</scope>
    <source>
        <strain evidence="1">Expedition CK06-06</strain>
    </source>
</reference>
<evidence type="ECO:0000313" key="1">
    <source>
        <dbReference type="EMBL" id="GAG42022.1"/>
    </source>
</evidence>
<feature type="non-terminal residue" evidence="1">
    <location>
        <position position="136"/>
    </location>
</feature>
<organism evidence="1">
    <name type="scientific">marine sediment metagenome</name>
    <dbReference type="NCBI Taxonomy" id="412755"/>
    <lineage>
        <taxon>unclassified sequences</taxon>
        <taxon>metagenomes</taxon>
        <taxon>ecological metagenomes</taxon>
    </lineage>
</organism>
<name>X0Y3X6_9ZZZZ</name>
<accession>X0Y3X6</accession>
<proteinExistence type="predicted"/>
<feature type="non-terminal residue" evidence="1">
    <location>
        <position position="1"/>
    </location>
</feature>
<sequence>EICQHIVMSSIESTIKRQYAKFFKQHDWKQLKSVADLYLETASKLRTEHIIPKKLQLLFRNIQKRLFLGIACEIILKSLYLKKGFCINKPKQGSQLSETFPYRLAHVNIDDFEIADTFSFNQIINGLEAVHQFKDH</sequence>
<dbReference type="EMBL" id="BARS01057514">
    <property type="protein sequence ID" value="GAG42022.1"/>
    <property type="molecule type" value="Genomic_DNA"/>
</dbReference>
<dbReference type="AlphaFoldDB" id="X0Y3X6"/>
<gene>
    <name evidence="1" type="ORF">S01H1_84300</name>
</gene>